<keyword evidence="6" id="KW-0325">Glycoprotein</keyword>
<comment type="caution">
    <text evidence="8">The sequence shown here is derived from an EMBL/GenBank/DDBJ whole genome shotgun (WGS) entry which is preliminary data.</text>
</comment>
<dbReference type="AlphaFoldDB" id="A0A6A2Z7N3"/>
<gene>
    <name evidence="8" type="ORF">F3Y22_tig00111005pilonHSYRG00093</name>
</gene>
<dbReference type="Proteomes" id="UP000436088">
    <property type="component" value="Unassembled WGS sequence"/>
</dbReference>
<organism evidence="8 9">
    <name type="scientific">Hibiscus syriacus</name>
    <name type="common">Rose of Sharon</name>
    <dbReference type="NCBI Taxonomy" id="106335"/>
    <lineage>
        <taxon>Eukaryota</taxon>
        <taxon>Viridiplantae</taxon>
        <taxon>Streptophyta</taxon>
        <taxon>Embryophyta</taxon>
        <taxon>Tracheophyta</taxon>
        <taxon>Spermatophyta</taxon>
        <taxon>Magnoliopsida</taxon>
        <taxon>eudicotyledons</taxon>
        <taxon>Gunneridae</taxon>
        <taxon>Pentapetalae</taxon>
        <taxon>rosids</taxon>
        <taxon>malvids</taxon>
        <taxon>Malvales</taxon>
        <taxon>Malvaceae</taxon>
        <taxon>Malvoideae</taxon>
        <taxon>Hibiscus</taxon>
    </lineage>
</organism>
<dbReference type="InterPro" id="IPR051897">
    <property type="entry name" value="PG-associated_BURP"/>
</dbReference>
<evidence type="ECO:0000256" key="2">
    <source>
        <dbReference type="ARBA" id="ARBA00004271"/>
    </source>
</evidence>
<name>A0A6A2Z7N3_HIBSY</name>
<dbReference type="EMBL" id="VEPZ02001198">
    <property type="protein sequence ID" value="KAE8687984.1"/>
    <property type="molecule type" value="Genomic_DNA"/>
</dbReference>
<sequence>MEMSRVPYASAVGSLMFAMICTRPDIAQAVGVVSRYMANPGKEHWNTSVVATSTTEAEYVAATQAIAILLYPIAVFRNINTTFKDYAKNGVTFSKYNESLNSNETFQVNATGGDVNRWVEQGKFFREEMLKQGTTIASVRRAPGETKRCVGSAEDMLEFAASVLGPKVDVRTMENVNGSKTKITIGTIRNINGGKVTKSVSCHQNLYPYLLYYCHSVPNVRVYEADILDPDTRVKINRGVAICHLDTSSWSSGQGAFLALGPGRIEVCHWIFENDMT</sequence>
<dbReference type="Pfam" id="PF03181">
    <property type="entry name" value="BURP"/>
    <property type="match status" value="1"/>
</dbReference>
<evidence type="ECO:0000256" key="1">
    <source>
        <dbReference type="ARBA" id="ARBA00004191"/>
    </source>
</evidence>
<dbReference type="SMART" id="SM01045">
    <property type="entry name" value="BURP"/>
    <property type="match status" value="1"/>
</dbReference>
<keyword evidence="3" id="KW-0964">Secreted</keyword>
<evidence type="ECO:0000256" key="5">
    <source>
        <dbReference type="ARBA" id="ARBA00022729"/>
    </source>
</evidence>
<evidence type="ECO:0000313" key="9">
    <source>
        <dbReference type="Proteomes" id="UP000436088"/>
    </source>
</evidence>
<dbReference type="PANTHER" id="PTHR31458:SF2">
    <property type="entry name" value="POLYGALACTURONASE 1 BETA-LIKE PROTEIN 2"/>
    <property type="match status" value="1"/>
</dbReference>
<dbReference type="PANTHER" id="PTHR31458">
    <property type="entry name" value="POLYGALACTURONASE 1 BETA-LIKE PROTEIN 2"/>
    <property type="match status" value="1"/>
</dbReference>
<dbReference type="InterPro" id="IPR004873">
    <property type="entry name" value="BURP_dom"/>
</dbReference>
<proteinExistence type="predicted"/>
<keyword evidence="5" id="KW-0732">Signal</keyword>
<evidence type="ECO:0000256" key="6">
    <source>
        <dbReference type="ARBA" id="ARBA00023180"/>
    </source>
</evidence>
<evidence type="ECO:0000256" key="4">
    <source>
        <dbReference type="ARBA" id="ARBA00022523"/>
    </source>
</evidence>
<keyword evidence="3" id="KW-0134">Cell wall</keyword>
<protein>
    <submittedName>
        <fullName evidence="8">Polygalacturonase-1 non-catalytic subunit beta</fullName>
    </submittedName>
</protein>
<feature type="domain" description="BURP" evidence="7">
    <location>
        <begin position="127"/>
        <end position="277"/>
    </location>
</feature>
<keyword evidence="4" id="KW-0052">Apoplast</keyword>
<evidence type="ECO:0000313" key="8">
    <source>
        <dbReference type="EMBL" id="KAE8687984.1"/>
    </source>
</evidence>
<comment type="subcellular location">
    <subcellularLocation>
        <location evidence="1">Secreted</location>
        <location evidence="1">Cell wall</location>
    </subcellularLocation>
    <subcellularLocation>
        <location evidence="2">Secreted</location>
        <location evidence="2">Extracellular space</location>
        <location evidence="2">Apoplast</location>
    </subcellularLocation>
</comment>
<evidence type="ECO:0000256" key="3">
    <source>
        <dbReference type="ARBA" id="ARBA00022512"/>
    </source>
</evidence>
<evidence type="ECO:0000259" key="7">
    <source>
        <dbReference type="PROSITE" id="PS51277"/>
    </source>
</evidence>
<accession>A0A6A2Z7N3</accession>
<dbReference type="GO" id="GO:0048046">
    <property type="term" value="C:apoplast"/>
    <property type="evidence" value="ECO:0007669"/>
    <property type="project" value="UniProtKB-SubCell"/>
</dbReference>
<reference evidence="8" key="1">
    <citation type="submission" date="2019-09" db="EMBL/GenBank/DDBJ databases">
        <title>Draft genome information of white flower Hibiscus syriacus.</title>
        <authorList>
            <person name="Kim Y.-M."/>
        </authorList>
    </citation>
    <scope>NUCLEOTIDE SEQUENCE [LARGE SCALE GENOMIC DNA]</scope>
    <source>
        <strain evidence="8">YM2019G1</strain>
    </source>
</reference>
<dbReference type="PROSITE" id="PS51277">
    <property type="entry name" value="BURP"/>
    <property type="match status" value="1"/>
</dbReference>
<keyword evidence="9" id="KW-1185">Reference proteome</keyword>